<feature type="compositionally biased region" description="Basic and acidic residues" evidence="1">
    <location>
        <begin position="151"/>
        <end position="165"/>
    </location>
</feature>
<dbReference type="Proteomes" id="UP000179183">
    <property type="component" value="Unassembled WGS sequence"/>
</dbReference>
<dbReference type="AlphaFoldDB" id="A0A1G2HXA9"/>
<feature type="compositionally biased region" description="Low complexity" evidence="1">
    <location>
        <begin position="131"/>
        <end position="146"/>
    </location>
</feature>
<gene>
    <name evidence="2" type="ORF">A3D34_02455</name>
</gene>
<sequence length="187" mass="21803">MKIIMEKSNENIKLRPYSLRGTPFAWQDMRVMKIIRNHYGEEKRTTAIAIYQSLTELASLAGRGQGKHVSQFTAYLITIAEKSGKSVSTIKRYTKEFRDLQILVWEKRRNGKMNMSSMWKLLDYRGSYSEPTSPNNSKPNPSVHNSGLPTEEDRRKLYNKKERFNKLNNNDGLKSMKDIMDEYGKNK</sequence>
<feature type="compositionally biased region" description="Basic and acidic residues" evidence="1">
    <location>
        <begin position="174"/>
        <end position="187"/>
    </location>
</feature>
<comment type="caution">
    <text evidence="2">The sequence shown here is derived from an EMBL/GenBank/DDBJ whole genome shotgun (WGS) entry which is preliminary data.</text>
</comment>
<accession>A0A1G2HXA9</accession>
<dbReference type="EMBL" id="MHOQ01000011">
    <property type="protein sequence ID" value="OGZ67115.1"/>
    <property type="molecule type" value="Genomic_DNA"/>
</dbReference>
<feature type="region of interest" description="Disordered" evidence="1">
    <location>
        <begin position="129"/>
        <end position="187"/>
    </location>
</feature>
<name>A0A1G2HXA9_9BACT</name>
<reference evidence="2 3" key="1">
    <citation type="journal article" date="2016" name="Nat. Commun.">
        <title>Thousands of microbial genomes shed light on interconnected biogeochemical processes in an aquifer system.</title>
        <authorList>
            <person name="Anantharaman K."/>
            <person name="Brown C.T."/>
            <person name="Hug L.A."/>
            <person name="Sharon I."/>
            <person name="Castelle C.J."/>
            <person name="Probst A.J."/>
            <person name="Thomas B.C."/>
            <person name="Singh A."/>
            <person name="Wilkins M.J."/>
            <person name="Karaoz U."/>
            <person name="Brodie E.L."/>
            <person name="Williams K.H."/>
            <person name="Hubbard S.S."/>
            <person name="Banfield J.F."/>
        </authorList>
    </citation>
    <scope>NUCLEOTIDE SEQUENCE [LARGE SCALE GENOMIC DNA]</scope>
</reference>
<organism evidence="2 3">
    <name type="scientific">Candidatus Staskawiczbacteria bacterium RIFCSPHIGHO2_02_FULL_33_16</name>
    <dbReference type="NCBI Taxonomy" id="1802204"/>
    <lineage>
        <taxon>Bacteria</taxon>
        <taxon>Candidatus Staskawicziibacteriota</taxon>
    </lineage>
</organism>
<evidence type="ECO:0000256" key="1">
    <source>
        <dbReference type="SAM" id="MobiDB-lite"/>
    </source>
</evidence>
<evidence type="ECO:0000313" key="3">
    <source>
        <dbReference type="Proteomes" id="UP000179183"/>
    </source>
</evidence>
<evidence type="ECO:0000313" key="2">
    <source>
        <dbReference type="EMBL" id="OGZ67115.1"/>
    </source>
</evidence>
<protein>
    <submittedName>
        <fullName evidence="2">Uncharacterized protein</fullName>
    </submittedName>
</protein>
<proteinExistence type="predicted"/>